<feature type="region of interest" description="Disordered" evidence="5">
    <location>
        <begin position="314"/>
        <end position="337"/>
    </location>
</feature>
<feature type="domain" description="ATP-dependent RNA helicase PRP5/DDX46/KHDC4 KH" evidence="7">
    <location>
        <begin position="66"/>
        <end position="144"/>
    </location>
</feature>
<evidence type="ECO:0000259" key="6">
    <source>
        <dbReference type="Pfam" id="PF22675"/>
    </source>
</evidence>
<dbReference type="InterPro" id="IPR031121">
    <property type="entry name" value="RIK/BLOM7"/>
</dbReference>
<dbReference type="InterPro" id="IPR047890">
    <property type="entry name" value="KHDC4_KH-I_first"/>
</dbReference>
<sequence length="370" mass="41033">MNNTVNSRNSLSSQSLQAAAQAAAQINAQLAAEGKIQPQQNLQASNNGAQKKDKKLKTGRKDLFNAEVEINNLPPRVRNLLTKGYIQEQIQWKSKAALCTKGRYVSQREKLTANDERPLYICIQAVDKHAVDEAIHHIQDFIAEHTGSSPTPPVISPTLVPNHPPPQVTLIRDKVYINLDHAPETFKIVERVLGPSGDNVNYIQTETGVSVSLQGQGISSSNASDEPHHLLLEHIEPSAVQNARSLALSLVGTLQQDFIQWQREQQALQQQQLVYTFSQPYYSGSSTASGNFTYPAVAMVYGMDNGLTQTAAVREPQSVQSHQHTRGLPGKRPSRFDYQQSTGVFPVRETARTSFHPHRMTADFLDIQRT</sequence>
<dbReference type="InterPro" id="IPR036612">
    <property type="entry name" value="KH_dom_type_1_sf"/>
</dbReference>
<dbReference type="InParanoid" id="E9FS25"/>
<proteinExistence type="inferred from homology"/>
<dbReference type="HOGENOM" id="CLU_748556_0_0_1"/>
<dbReference type="STRING" id="6669.E9FS25"/>
<gene>
    <name evidence="8" type="ORF">DAPPUDRAFT_299833</name>
</gene>
<feature type="compositionally biased region" description="Polar residues" evidence="5">
    <location>
        <begin position="38"/>
        <end position="49"/>
    </location>
</feature>
<dbReference type="Pfam" id="PF23469">
    <property type="entry name" value="KH_12"/>
    <property type="match status" value="1"/>
</dbReference>
<dbReference type="eggNOG" id="KOG1960">
    <property type="taxonomic scope" value="Eukaryota"/>
</dbReference>
<evidence type="ECO:0000256" key="2">
    <source>
        <dbReference type="ARBA" id="ARBA00017795"/>
    </source>
</evidence>
<comment type="function">
    <text evidence="4">RNA-binding protein involved in pre-mRNA splicing. Interacts with the PRP19C/Prp19 complex/NTC/Nineteen complex which is part of the spliceosome. Involved in regulating splice site selection. Binds preferentially RNA with A/C rich sequences and poly-C stretches.</text>
</comment>
<keyword evidence="9" id="KW-1185">Reference proteome</keyword>
<dbReference type="OrthoDB" id="397265at2759"/>
<dbReference type="InterPro" id="IPR056149">
    <property type="entry name" value="PRP5/DDX46/KHDC4_KH"/>
</dbReference>
<accession>E9FS25</accession>
<dbReference type="EMBL" id="GL732523">
    <property type="protein sequence ID" value="EFX90391.1"/>
    <property type="molecule type" value="Genomic_DNA"/>
</dbReference>
<evidence type="ECO:0000313" key="8">
    <source>
        <dbReference type="EMBL" id="EFX90391.1"/>
    </source>
</evidence>
<name>E9FS25_DAPPU</name>
<feature type="region of interest" description="Disordered" evidence="5">
    <location>
        <begin position="38"/>
        <end position="57"/>
    </location>
</feature>
<dbReference type="PANTHER" id="PTHR15744">
    <property type="entry name" value="BLOM7"/>
    <property type="match status" value="1"/>
</dbReference>
<feature type="domain" description="KHDC4/BBP-like KH-domain type I" evidence="6">
    <location>
        <begin position="183"/>
        <end position="251"/>
    </location>
</feature>
<dbReference type="GO" id="GO:0003723">
    <property type="term" value="F:RNA binding"/>
    <property type="evidence" value="ECO:0000318"/>
    <property type="project" value="GO_Central"/>
</dbReference>
<dbReference type="CDD" id="cd22386">
    <property type="entry name" value="KH-I_KHDC4_rpt2"/>
    <property type="match status" value="1"/>
</dbReference>
<protein>
    <recommendedName>
        <fullName evidence="2">KH homology domain-containing protein 4</fullName>
    </recommendedName>
    <alternativeName>
        <fullName evidence="3">Brings lots of money 7</fullName>
    </alternativeName>
</protein>
<dbReference type="GO" id="GO:0005634">
    <property type="term" value="C:nucleus"/>
    <property type="evidence" value="ECO:0000318"/>
    <property type="project" value="GO_Central"/>
</dbReference>
<evidence type="ECO:0000256" key="4">
    <source>
        <dbReference type="ARBA" id="ARBA00045732"/>
    </source>
</evidence>
<dbReference type="PANTHER" id="PTHR15744:SF0">
    <property type="entry name" value="KH HOMOLOGY DOMAIN-CONTAINING PROTEIN 4"/>
    <property type="match status" value="1"/>
</dbReference>
<dbReference type="KEGG" id="dpx:DAPPUDRAFT_299833"/>
<dbReference type="CDD" id="cd22385">
    <property type="entry name" value="KH-I_KHDC4_rpt1"/>
    <property type="match status" value="1"/>
</dbReference>
<dbReference type="Gene3D" id="3.30.1370.10">
    <property type="entry name" value="K Homology domain, type 1"/>
    <property type="match status" value="2"/>
</dbReference>
<dbReference type="InterPro" id="IPR047889">
    <property type="entry name" value="KHDC4_KH-I_second"/>
</dbReference>
<evidence type="ECO:0000256" key="5">
    <source>
        <dbReference type="SAM" id="MobiDB-lite"/>
    </source>
</evidence>
<dbReference type="PhylomeDB" id="E9FS25"/>
<dbReference type="Pfam" id="PF22675">
    <property type="entry name" value="KH-I_KHDC4-BBP"/>
    <property type="match status" value="1"/>
</dbReference>
<reference evidence="8 9" key="1">
    <citation type="journal article" date="2011" name="Science">
        <title>The ecoresponsive genome of Daphnia pulex.</title>
        <authorList>
            <person name="Colbourne J.K."/>
            <person name="Pfrender M.E."/>
            <person name="Gilbert D."/>
            <person name="Thomas W.K."/>
            <person name="Tucker A."/>
            <person name="Oakley T.H."/>
            <person name="Tokishita S."/>
            <person name="Aerts A."/>
            <person name="Arnold G.J."/>
            <person name="Basu M.K."/>
            <person name="Bauer D.J."/>
            <person name="Caceres C.E."/>
            <person name="Carmel L."/>
            <person name="Casola C."/>
            <person name="Choi J.H."/>
            <person name="Detter J.C."/>
            <person name="Dong Q."/>
            <person name="Dusheyko S."/>
            <person name="Eads B.D."/>
            <person name="Frohlich T."/>
            <person name="Geiler-Samerotte K.A."/>
            <person name="Gerlach D."/>
            <person name="Hatcher P."/>
            <person name="Jogdeo S."/>
            <person name="Krijgsveld J."/>
            <person name="Kriventseva E.V."/>
            <person name="Kultz D."/>
            <person name="Laforsch C."/>
            <person name="Lindquist E."/>
            <person name="Lopez J."/>
            <person name="Manak J.R."/>
            <person name="Muller J."/>
            <person name="Pangilinan J."/>
            <person name="Patwardhan R.P."/>
            <person name="Pitluck S."/>
            <person name="Pritham E.J."/>
            <person name="Rechtsteiner A."/>
            <person name="Rho M."/>
            <person name="Rogozin I.B."/>
            <person name="Sakarya O."/>
            <person name="Salamov A."/>
            <person name="Schaack S."/>
            <person name="Shapiro H."/>
            <person name="Shiga Y."/>
            <person name="Skalitzky C."/>
            <person name="Smith Z."/>
            <person name="Souvorov A."/>
            <person name="Sung W."/>
            <person name="Tang Z."/>
            <person name="Tsuchiya D."/>
            <person name="Tu H."/>
            <person name="Vos H."/>
            <person name="Wang M."/>
            <person name="Wolf Y.I."/>
            <person name="Yamagata H."/>
            <person name="Yamada T."/>
            <person name="Ye Y."/>
            <person name="Shaw J.R."/>
            <person name="Andrews J."/>
            <person name="Crease T.J."/>
            <person name="Tang H."/>
            <person name="Lucas S.M."/>
            <person name="Robertson H.M."/>
            <person name="Bork P."/>
            <person name="Koonin E.V."/>
            <person name="Zdobnov E.M."/>
            <person name="Grigoriev I.V."/>
            <person name="Lynch M."/>
            <person name="Boore J.L."/>
        </authorList>
    </citation>
    <scope>NUCLEOTIDE SEQUENCE [LARGE SCALE GENOMIC DNA]</scope>
</reference>
<comment type="similarity">
    <text evidence="1">Belongs to the KHDC4 family.</text>
</comment>
<evidence type="ECO:0000313" key="9">
    <source>
        <dbReference type="Proteomes" id="UP000000305"/>
    </source>
</evidence>
<evidence type="ECO:0000259" key="7">
    <source>
        <dbReference type="Pfam" id="PF23469"/>
    </source>
</evidence>
<evidence type="ECO:0000256" key="1">
    <source>
        <dbReference type="ARBA" id="ARBA00006093"/>
    </source>
</evidence>
<dbReference type="SUPFAM" id="SSF54791">
    <property type="entry name" value="Eukaryotic type KH-domain (KH-domain type I)"/>
    <property type="match status" value="1"/>
</dbReference>
<evidence type="ECO:0000256" key="3">
    <source>
        <dbReference type="ARBA" id="ARBA00030267"/>
    </source>
</evidence>
<dbReference type="AlphaFoldDB" id="E9FS25"/>
<dbReference type="InterPro" id="IPR055256">
    <property type="entry name" value="KH_1_KHDC4/BBP-like"/>
</dbReference>
<organism evidence="8 9">
    <name type="scientific">Daphnia pulex</name>
    <name type="common">Water flea</name>
    <dbReference type="NCBI Taxonomy" id="6669"/>
    <lineage>
        <taxon>Eukaryota</taxon>
        <taxon>Metazoa</taxon>
        <taxon>Ecdysozoa</taxon>
        <taxon>Arthropoda</taxon>
        <taxon>Crustacea</taxon>
        <taxon>Branchiopoda</taxon>
        <taxon>Diplostraca</taxon>
        <taxon>Cladocera</taxon>
        <taxon>Anomopoda</taxon>
        <taxon>Daphniidae</taxon>
        <taxon>Daphnia</taxon>
    </lineage>
</organism>
<dbReference type="Proteomes" id="UP000000305">
    <property type="component" value="Unassembled WGS sequence"/>
</dbReference>